<dbReference type="Pfam" id="PF00528">
    <property type="entry name" value="BPD_transp_1"/>
    <property type="match status" value="1"/>
</dbReference>
<dbReference type="EMBL" id="VKKG01000006">
    <property type="protein sequence ID" value="TRY17039.1"/>
    <property type="molecule type" value="Genomic_DNA"/>
</dbReference>
<feature type="transmembrane region" description="Helical" evidence="6">
    <location>
        <begin position="31"/>
        <end position="53"/>
    </location>
</feature>
<evidence type="ECO:0000256" key="6">
    <source>
        <dbReference type="RuleBase" id="RU363032"/>
    </source>
</evidence>
<dbReference type="OrthoDB" id="5244012at2"/>
<comment type="caution">
    <text evidence="8">The sequence shown here is derived from an EMBL/GenBank/DDBJ whole genome shotgun (WGS) entry which is preliminary data.</text>
</comment>
<sequence>MNQVIAALQWLADGANWSGPGGLLARTWEHLWYTALALVVGAVVAVPLGMYIGHTGKGRTFAVGVSGAVRALPSLGLLTLLAVSMGLGLGWAVVPSTIVLALLAVPSLLAATYSGFDQVPDDVVDGARATGFSELQIVGRVELPLALPLMVGGLRAAALQVLATATISAYLGLGGLGRFILDGLSVSDYPRMLGGAIAVGGLALAVDGLILVVQRLVVPRGVHVAVGPTDA</sequence>
<feature type="transmembrane region" description="Helical" evidence="6">
    <location>
        <begin position="60"/>
        <end position="83"/>
    </location>
</feature>
<protein>
    <submittedName>
        <fullName evidence="8">ABC transporter permease subunit</fullName>
    </submittedName>
</protein>
<dbReference type="InterPro" id="IPR051204">
    <property type="entry name" value="ABC_transp_perm/SBD"/>
</dbReference>
<dbReference type="Gene3D" id="1.10.3720.10">
    <property type="entry name" value="MetI-like"/>
    <property type="match status" value="1"/>
</dbReference>
<feature type="transmembrane region" description="Helical" evidence="6">
    <location>
        <begin position="157"/>
        <end position="181"/>
    </location>
</feature>
<evidence type="ECO:0000259" key="7">
    <source>
        <dbReference type="PROSITE" id="PS50928"/>
    </source>
</evidence>
<keyword evidence="2 6" id="KW-0813">Transport</keyword>
<keyword evidence="3 6" id="KW-0812">Transmembrane</keyword>
<dbReference type="PANTHER" id="PTHR30177">
    <property type="entry name" value="GLYCINE BETAINE/L-PROLINE TRANSPORT SYSTEM PERMEASE PROTEIN PROW"/>
    <property type="match status" value="1"/>
</dbReference>
<dbReference type="CDD" id="cd06261">
    <property type="entry name" value="TM_PBP2"/>
    <property type="match status" value="1"/>
</dbReference>
<reference evidence="8 9" key="1">
    <citation type="submission" date="2019-07" db="EMBL/GenBank/DDBJ databases">
        <authorList>
            <person name="Zhou L.-Y."/>
        </authorList>
    </citation>
    <scope>NUCLEOTIDE SEQUENCE [LARGE SCALE GENOMIC DNA]</scope>
    <source>
        <strain evidence="8 9">YIM 101269</strain>
    </source>
</reference>
<name>A0A553JX48_9ACTN</name>
<evidence type="ECO:0000313" key="8">
    <source>
        <dbReference type="EMBL" id="TRY17039.1"/>
    </source>
</evidence>
<comment type="similarity">
    <text evidence="6">Belongs to the binding-protein-dependent transport system permease family.</text>
</comment>
<feature type="transmembrane region" description="Helical" evidence="6">
    <location>
        <begin position="89"/>
        <end position="111"/>
    </location>
</feature>
<keyword evidence="9" id="KW-1185">Reference proteome</keyword>
<dbReference type="PANTHER" id="PTHR30177:SF33">
    <property type="entry name" value="POSSIBLE OSMOPROTECTANT (GLYCINE BETAINE_CARNITINE_CHOLINE_L-PROLINE) TRANSPORT INTEGRAL MEMBRANE PROTEIN ABC TRANSPORTER PROZ"/>
    <property type="match status" value="1"/>
</dbReference>
<dbReference type="InterPro" id="IPR000515">
    <property type="entry name" value="MetI-like"/>
</dbReference>
<dbReference type="AlphaFoldDB" id="A0A553JX48"/>
<comment type="subcellular location">
    <subcellularLocation>
        <location evidence="6">Cell membrane</location>
        <topology evidence="6">Multi-pass membrane protein</topology>
    </subcellularLocation>
    <subcellularLocation>
        <location evidence="1">Membrane</location>
        <topology evidence="1">Multi-pass membrane protein</topology>
    </subcellularLocation>
</comment>
<evidence type="ECO:0000313" key="9">
    <source>
        <dbReference type="Proteomes" id="UP000317638"/>
    </source>
</evidence>
<evidence type="ECO:0000256" key="4">
    <source>
        <dbReference type="ARBA" id="ARBA00022989"/>
    </source>
</evidence>
<dbReference type="GO" id="GO:0005886">
    <property type="term" value="C:plasma membrane"/>
    <property type="evidence" value="ECO:0007669"/>
    <property type="project" value="UniProtKB-SubCell"/>
</dbReference>
<dbReference type="GO" id="GO:0031460">
    <property type="term" value="P:glycine betaine transport"/>
    <property type="evidence" value="ECO:0007669"/>
    <property type="project" value="TreeGrafter"/>
</dbReference>
<evidence type="ECO:0000256" key="5">
    <source>
        <dbReference type="ARBA" id="ARBA00023136"/>
    </source>
</evidence>
<dbReference type="InterPro" id="IPR035906">
    <property type="entry name" value="MetI-like_sf"/>
</dbReference>
<evidence type="ECO:0000256" key="3">
    <source>
        <dbReference type="ARBA" id="ARBA00022692"/>
    </source>
</evidence>
<proteinExistence type="inferred from homology"/>
<feature type="transmembrane region" description="Helical" evidence="6">
    <location>
        <begin position="193"/>
        <end position="213"/>
    </location>
</feature>
<dbReference type="GO" id="GO:0055085">
    <property type="term" value="P:transmembrane transport"/>
    <property type="evidence" value="ECO:0007669"/>
    <property type="project" value="InterPro"/>
</dbReference>
<feature type="domain" description="ABC transmembrane type-1" evidence="7">
    <location>
        <begin position="27"/>
        <end position="214"/>
    </location>
</feature>
<evidence type="ECO:0000256" key="2">
    <source>
        <dbReference type="ARBA" id="ARBA00022448"/>
    </source>
</evidence>
<organism evidence="8 9">
    <name type="scientific">Tessaracoccus rhinocerotis</name>
    <dbReference type="NCBI Taxonomy" id="1689449"/>
    <lineage>
        <taxon>Bacteria</taxon>
        <taxon>Bacillati</taxon>
        <taxon>Actinomycetota</taxon>
        <taxon>Actinomycetes</taxon>
        <taxon>Propionibacteriales</taxon>
        <taxon>Propionibacteriaceae</taxon>
        <taxon>Tessaracoccus</taxon>
    </lineage>
</organism>
<gene>
    <name evidence="8" type="ORF">FOJ82_14405</name>
</gene>
<evidence type="ECO:0000256" key="1">
    <source>
        <dbReference type="ARBA" id="ARBA00004141"/>
    </source>
</evidence>
<keyword evidence="4 6" id="KW-1133">Transmembrane helix</keyword>
<dbReference type="Proteomes" id="UP000317638">
    <property type="component" value="Unassembled WGS sequence"/>
</dbReference>
<accession>A0A553JX48</accession>
<dbReference type="RefSeq" id="WP_143939182.1">
    <property type="nucleotide sequence ID" value="NZ_VKKG01000006.1"/>
</dbReference>
<dbReference type="PROSITE" id="PS50928">
    <property type="entry name" value="ABC_TM1"/>
    <property type="match status" value="1"/>
</dbReference>
<dbReference type="SUPFAM" id="SSF161098">
    <property type="entry name" value="MetI-like"/>
    <property type="match status" value="1"/>
</dbReference>
<keyword evidence="5 6" id="KW-0472">Membrane</keyword>